<dbReference type="Pfam" id="PF01554">
    <property type="entry name" value="MatE"/>
    <property type="match status" value="2"/>
</dbReference>
<evidence type="ECO:0000256" key="5">
    <source>
        <dbReference type="ARBA" id="ARBA00022989"/>
    </source>
</evidence>
<feature type="transmembrane region" description="Helical" evidence="7">
    <location>
        <begin position="321"/>
        <end position="339"/>
    </location>
</feature>
<accession>A0ABN1KKE4</accession>
<organism evidence="8 9">
    <name type="scientific">Ideonella azotifigens</name>
    <dbReference type="NCBI Taxonomy" id="513160"/>
    <lineage>
        <taxon>Bacteria</taxon>
        <taxon>Pseudomonadati</taxon>
        <taxon>Pseudomonadota</taxon>
        <taxon>Betaproteobacteria</taxon>
        <taxon>Burkholderiales</taxon>
        <taxon>Sphaerotilaceae</taxon>
        <taxon>Ideonella</taxon>
    </lineage>
</organism>
<dbReference type="CDD" id="cd13134">
    <property type="entry name" value="MATE_like_8"/>
    <property type="match status" value="1"/>
</dbReference>
<feature type="transmembrane region" description="Helical" evidence="7">
    <location>
        <begin position="195"/>
        <end position="217"/>
    </location>
</feature>
<evidence type="ECO:0000256" key="6">
    <source>
        <dbReference type="ARBA" id="ARBA00023136"/>
    </source>
</evidence>
<reference evidence="8 9" key="1">
    <citation type="journal article" date="2019" name="Int. J. Syst. Evol. Microbiol.">
        <title>The Global Catalogue of Microorganisms (GCM) 10K type strain sequencing project: providing services to taxonomists for standard genome sequencing and annotation.</title>
        <authorList>
            <consortium name="The Broad Institute Genomics Platform"/>
            <consortium name="The Broad Institute Genome Sequencing Center for Infectious Disease"/>
            <person name="Wu L."/>
            <person name="Ma J."/>
        </authorList>
    </citation>
    <scope>NUCLEOTIDE SEQUENCE [LARGE SCALE GENOMIC DNA]</scope>
    <source>
        <strain evidence="8 9">JCM 15503</strain>
    </source>
</reference>
<evidence type="ECO:0000313" key="9">
    <source>
        <dbReference type="Proteomes" id="UP001500279"/>
    </source>
</evidence>
<feature type="transmembrane region" description="Helical" evidence="7">
    <location>
        <begin position="389"/>
        <end position="409"/>
    </location>
</feature>
<dbReference type="PANTHER" id="PTHR42925">
    <property type="entry name" value="MULTIDRUG AND TOXIN EFFLUX PROTEIN MATE FAMILY"/>
    <property type="match status" value="1"/>
</dbReference>
<comment type="subcellular location">
    <subcellularLocation>
        <location evidence="1">Cell inner membrane</location>
        <topology evidence="1">Multi-pass membrane protein</topology>
    </subcellularLocation>
</comment>
<evidence type="ECO:0000256" key="3">
    <source>
        <dbReference type="ARBA" id="ARBA00022475"/>
    </source>
</evidence>
<feature type="transmembrane region" description="Helical" evidence="7">
    <location>
        <begin position="54"/>
        <end position="79"/>
    </location>
</feature>
<dbReference type="Proteomes" id="UP001500279">
    <property type="component" value="Unassembled WGS sequence"/>
</dbReference>
<evidence type="ECO:0000256" key="2">
    <source>
        <dbReference type="ARBA" id="ARBA00022448"/>
    </source>
</evidence>
<feature type="transmembrane region" description="Helical" evidence="7">
    <location>
        <begin position="253"/>
        <end position="271"/>
    </location>
</feature>
<dbReference type="InterPro" id="IPR048279">
    <property type="entry name" value="MdtK-like"/>
</dbReference>
<evidence type="ECO:0000256" key="7">
    <source>
        <dbReference type="SAM" id="Phobius"/>
    </source>
</evidence>
<feature type="transmembrane region" description="Helical" evidence="7">
    <location>
        <begin position="359"/>
        <end position="377"/>
    </location>
</feature>
<feature type="transmembrane region" description="Helical" evidence="7">
    <location>
        <begin position="165"/>
        <end position="183"/>
    </location>
</feature>
<dbReference type="PIRSF" id="PIRSF006603">
    <property type="entry name" value="DinF"/>
    <property type="match status" value="1"/>
</dbReference>
<keyword evidence="3" id="KW-1003">Cell membrane</keyword>
<comment type="caution">
    <text evidence="8">The sequence shown here is derived from an EMBL/GenBank/DDBJ whole genome shotgun (WGS) entry which is preliminary data.</text>
</comment>
<proteinExistence type="predicted"/>
<keyword evidence="2" id="KW-0813">Transport</keyword>
<dbReference type="InterPro" id="IPR002528">
    <property type="entry name" value="MATE_fam"/>
</dbReference>
<keyword evidence="6 7" id="KW-0472">Membrane</keyword>
<feature type="transmembrane region" description="Helical" evidence="7">
    <location>
        <begin position="126"/>
        <end position="145"/>
    </location>
</feature>
<keyword evidence="4 7" id="KW-0812">Transmembrane</keyword>
<sequence>MGRARLADVMPHPPRLLKLVWPLFLELGLGMAVSLIGTALAARLSDEAGAGFALANHVFATLFMLFRVIGAGISVVLTQCLGSQRRDQADAVARAALGAATWIGAAAAVMALVGARGMLGLVNAPAEVLVVAVPFLMTLAPCILLDAWNASMASVMRSHLHAREALFVIITMHLVHLLLAVPLMRGWGPVPALGLPGYALAMLGARFLGVALHLLLWKVRLGLVPTRRDWWHPPRRQLAAILRIGLPGAAENLSWRLCFMASVAAAGHMGAQALATHAYVMQVMYWLLLFGAATGLAVEIVVGHLIGAGQLHEAHQLVRKALGRGIVVSLCLALLAALAGRHLLGLFTEDAEILRNGALLLWLTVLVEPGRTFNLVVINALRAAGDARYPVIAGTGSLLLVLAGGSWLLGVHLGLGLPGLWLAYACDEWIRGLLMWRRWAKQAWVPHARATHRALRRDRHDGDVNLAAA</sequence>
<keyword evidence="5 7" id="KW-1133">Transmembrane helix</keyword>
<feature type="transmembrane region" description="Helical" evidence="7">
    <location>
        <begin position="20"/>
        <end position="42"/>
    </location>
</feature>
<protein>
    <submittedName>
        <fullName evidence="8">MATE family efflux transporter</fullName>
    </submittedName>
</protein>
<dbReference type="EMBL" id="BAAAEW010000047">
    <property type="protein sequence ID" value="GAA0768945.1"/>
    <property type="molecule type" value="Genomic_DNA"/>
</dbReference>
<feature type="transmembrane region" description="Helical" evidence="7">
    <location>
        <begin position="283"/>
        <end position="309"/>
    </location>
</feature>
<gene>
    <name evidence="8" type="ORF">GCM10009107_59250</name>
</gene>
<keyword evidence="9" id="KW-1185">Reference proteome</keyword>
<evidence type="ECO:0000256" key="4">
    <source>
        <dbReference type="ARBA" id="ARBA00022692"/>
    </source>
</evidence>
<name>A0ABN1KKE4_9BURK</name>
<dbReference type="PANTHER" id="PTHR42925:SF1">
    <property type="entry name" value="VIRULENCE FACTOR MVIN"/>
    <property type="match status" value="1"/>
</dbReference>
<evidence type="ECO:0000313" key="8">
    <source>
        <dbReference type="EMBL" id="GAA0768945.1"/>
    </source>
</evidence>
<evidence type="ECO:0000256" key="1">
    <source>
        <dbReference type="ARBA" id="ARBA00004429"/>
    </source>
</evidence>
<dbReference type="InterPro" id="IPR047135">
    <property type="entry name" value="YsiQ"/>
</dbReference>
<feature type="transmembrane region" description="Helical" evidence="7">
    <location>
        <begin position="91"/>
        <end position="114"/>
    </location>
</feature>